<comment type="similarity">
    <text evidence="8 9">Belongs to the class I-like SAM-binding methyltransferase superfamily. C5-methyltransferase family.</text>
</comment>
<comment type="catalytic activity">
    <reaction evidence="10">
        <text>a 2'-deoxycytidine in DNA + S-adenosyl-L-methionine = a 5-methyl-2'-deoxycytidine in DNA + S-adenosyl-L-homocysteine + H(+)</text>
        <dbReference type="Rhea" id="RHEA:13681"/>
        <dbReference type="Rhea" id="RHEA-COMP:11369"/>
        <dbReference type="Rhea" id="RHEA-COMP:11370"/>
        <dbReference type="ChEBI" id="CHEBI:15378"/>
        <dbReference type="ChEBI" id="CHEBI:57856"/>
        <dbReference type="ChEBI" id="CHEBI:59789"/>
        <dbReference type="ChEBI" id="CHEBI:85452"/>
        <dbReference type="ChEBI" id="CHEBI:85454"/>
        <dbReference type="EC" id="2.1.1.37"/>
    </reaction>
</comment>
<keyword evidence="2 8" id="KW-0489">Methyltransferase</keyword>
<dbReference type="NCBIfam" id="TIGR00675">
    <property type="entry name" value="dcm"/>
    <property type="match status" value="1"/>
</dbReference>
<evidence type="ECO:0000259" key="12">
    <source>
        <dbReference type="PROSITE" id="PS51038"/>
    </source>
</evidence>
<dbReference type="GO" id="GO:0032259">
    <property type="term" value="P:methylation"/>
    <property type="evidence" value="ECO:0007669"/>
    <property type="project" value="UniProtKB-KW"/>
</dbReference>
<evidence type="ECO:0000256" key="10">
    <source>
        <dbReference type="RuleBase" id="RU000417"/>
    </source>
</evidence>
<dbReference type="Gene3D" id="3.40.50.150">
    <property type="entry name" value="Vaccinia Virus protein VP39"/>
    <property type="match status" value="1"/>
</dbReference>
<keyword evidence="7" id="KW-0539">Nucleus</keyword>
<evidence type="ECO:0000256" key="9">
    <source>
        <dbReference type="RuleBase" id="RU000416"/>
    </source>
</evidence>
<evidence type="ECO:0000313" key="14">
    <source>
        <dbReference type="Proteomes" id="UP001151516"/>
    </source>
</evidence>
<keyword evidence="14" id="KW-1185">Reference proteome</keyword>
<dbReference type="InterPro" id="IPR050390">
    <property type="entry name" value="C5-Methyltransferase"/>
</dbReference>
<dbReference type="Gene3D" id="2.30.30.490">
    <property type="match status" value="2"/>
</dbReference>
<evidence type="ECO:0000256" key="4">
    <source>
        <dbReference type="ARBA" id="ARBA00022691"/>
    </source>
</evidence>
<feature type="compositionally biased region" description="Acidic residues" evidence="11">
    <location>
        <begin position="58"/>
        <end position="72"/>
    </location>
</feature>
<name>A0A9W8L5S9_9FUNG</name>
<sequence length="1507" mass="165331">MRDSDSDDFAHTPSSNAANEKVVAPKKKKKLPKIGPRSKVGRTTAFPIGYTGRITNDADSDDAMDIGSDDDMCPIPVASTSTTNCNSPTTLADSVSECGSTSSAFAMPVARSKPSSRRIAKAPAKPRSALKAAKSRPKANIYVPLEEEEVEHDGLEVLNENTPGDSGAEANDELPCRTLDSFVVYDEADGNIFGELEDIGMEYVDITISGNVEPIKASDLDSYFNYDQAEYDDDDDDDESCAVPGVAGGSAAVSDSESSVGGSKQKARVRPARTTSEFTQRIKLSAILNYETHLTKSGETEIWVRTCFAWYKLLNPDPRYTAIYANIYKNVYIAHQALLRSKANERLSISQFIKELQANPSDVISGMAPITDSDFRKHRESIIEEITICAESTEQEELLTKPLIRAICGEKVRPAAPSAVGRSVGSGGKGNAGGKPKSENPACITPLVASIAQGLYARHLLNVSHFESKDASTPSGDEGNADESAWRKRYTEGTKPKSKSKVADKVKGRVSMADLEAHVSLDKFRAGRVNLSDHALLPITDDDRTHYSEATVVPTAGADAASGAMADIVIKIGDVVLVRASPPTGGVALDSLWDNITSDSVEARVVRPSGGPNLHVCAVQVISITLAESASTPSFHGQLLLPGRDTLLEEVAAANEFFLVDRCQTYEFGSALCGKVDITFVSSDTVVDTAKWTAEGRLFCKFWYDLASGSCEDVNFHAQTTDRFLPMWCKTCERNAKDTGATLGRRIGGSAGGSGYVPTATVNSVDYHQHDIVYLPSLHPDQPFEIGSIKKFYMGVPENKLKYSLVRVLKADVQMLKRIRVLPVDIRPPGENVAYNDERHLYWTPVEREVEVSNFKGKCWVVHPGDVEGSLTAYKDADFNAFYAKYKATKPWPSREEEWIELRPLSERASTDIDGSDTRATMPPCCEICKRERRQRSHLLKQFMKSPNISVNSSSPSSSDEKPASFARGQHPLRALDLFSGCGGLTQGMDQSGVVKTKWSVEFMPSAGCAFATNHPDAQVYNECSNLLLDSAIRAHRGETVKPLVNKFDAKELPPMPQPGDVDFIYCGPPCQGFSRCNRFIKADDIKTSLVANALSYVDFYRPTYFLLENVRGLLSYRLGGVQVGPGRVSGGIEMGMLKFILRTLTTMGYQARFYLLQAGNYGLAQSRRRLFVWACKRGCRLPGVPRPITTFGKSNQTTITFPDGTVYAPLAHLNGNAPHHAISVEDAIGDLPKYEFVNPEEVYPDPEASSRPSDWPQYIAVNKQRTTIPGDLDGLRTYVGQMHMAYTSPPKSEFQRLRRRKEQVCIPGSENYGEELVETLYNHVSRKFNVLNVERVCRVKLEPGMDHSSLPEKLQPWCLTAKESAASRHNGWKGLFGRLDPNGYFGTALTELQPMGKSGTVLLYDQRRVLSVRECARAQGFPDTFEFLSTSGHVSDMHLQVGNAVPPPLAYALSLELREALFKDYLAHALDNELSLNTEDIEILDDFAGDVCVDISPRTGDLALVN</sequence>
<dbReference type="OrthoDB" id="5376140at2759"/>
<feature type="region of interest" description="Disordered" evidence="11">
    <location>
        <begin position="467"/>
        <end position="502"/>
    </location>
</feature>
<comment type="subcellular location">
    <subcellularLocation>
        <location evidence="1">Nucleus</location>
    </subcellularLocation>
</comment>
<dbReference type="Pfam" id="PF12047">
    <property type="entry name" value="DNMT1-RFD"/>
    <property type="match status" value="1"/>
</dbReference>
<dbReference type="GO" id="GO:0003886">
    <property type="term" value="F:DNA (cytosine-5-)-methyltransferase activity"/>
    <property type="evidence" value="ECO:0007669"/>
    <property type="project" value="UniProtKB-EC"/>
</dbReference>
<evidence type="ECO:0000256" key="6">
    <source>
        <dbReference type="ARBA" id="ARBA00023125"/>
    </source>
</evidence>
<feature type="region of interest" description="Disordered" evidence="11">
    <location>
        <begin position="947"/>
        <end position="966"/>
    </location>
</feature>
<evidence type="ECO:0000256" key="2">
    <source>
        <dbReference type="ARBA" id="ARBA00022603"/>
    </source>
</evidence>
<dbReference type="PRINTS" id="PR00105">
    <property type="entry name" value="C5METTRFRASE"/>
</dbReference>
<evidence type="ECO:0000313" key="13">
    <source>
        <dbReference type="EMBL" id="KAJ2689931.1"/>
    </source>
</evidence>
<dbReference type="EC" id="2.1.1.37" evidence="10"/>
<feature type="compositionally biased region" description="Basic and acidic residues" evidence="11">
    <location>
        <begin position="1"/>
        <end position="10"/>
    </location>
</feature>
<feature type="domain" description="BAH" evidence="12">
    <location>
        <begin position="765"/>
        <end position="899"/>
    </location>
</feature>
<evidence type="ECO:0000256" key="7">
    <source>
        <dbReference type="ARBA" id="ARBA00023242"/>
    </source>
</evidence>
<evidence type="ECO:0000256" key="3">
    <source>
        <dbReference type="ARBA" id="ARBA00022679"/>
    </source>
</evidence>
<dbReference type="PANTHER" id="PTHR10629">
    <property type="entry name" value="CYTOSINE-SPECIFIC METHYLTRANSFERASE"/>
    <property type="match status" value="1"/>
</dbReference>
<keyword evidence="3 8" id="KW-0808">Transferase</keyword>
<dbReference type="EMBL" id="JANBTX010000018">
    <property type="protein sequence ID" value="KAJ2689931.1"/>
    <property type="molecule type" value="Genomic_DNA"/>
</dbReference>
<protein>
    <recommendedName>
        <fullName evidence="10">Cytosine-specific methyltransferase</fullName>
        <ecNumber evidence="10">2.1.1.37</ecNumber>
    </recommendedName>
</protein>
<evidence type="ECO:0000256" key="11">
    <source>
        <dbReference type="SAM" id="MobiDB-lite"/>
    </source>
</evidence>
<dbReference type="Gene3D" id="3.90.120.10">
    <property type="entry name" value="DNA Methylase, subunit A, domain 2"/>
    <property type="match status" value="2"/>
</dbReference>
<feature type="active site" evidence="8">
    <location>
        <position position="1071"/>
    </location>
</feature>
<dbReference type="GO" id="GO:0003677">
    <property type="term" value="F:DNA binding"/>
    <property type="evidence" value="ECO:0007669"/>
    <property type="project" value="UniProtKB-KW"/>
</dbReference>
<dbReference type="Pfam" id="PF00145">
    <property type="entry name" value="DNA_methylase"/>
    <property type="match status" value="1"/>
</dbReference>
<feature type="compositionally biased region" description="Low complexity" evidence="11">
    <location>
        <begin position="247"/>
        <end position="263"/>
    </location>
</feature>
<gene>
    <name evidence="13" type="ORF">IWW39_001155</name>
</gene>
<dbReference type="InterPro" id="IPR001525">
    <property type="entry name" value="C5_MeTfrase"/>
</dbReference>
<feature type="compositionally biased region" description="Low complexity" evidence="11">
    <location>
        <begin position="947"/>
        <end position="958"/>
    </location>
</feature>
<reference evidence="13" key="1">
    <citation type="submission" date="2022-07" db="EMBL/GenBank/DDBJ databases">
        <title>Phylogenomic reconstructions and comparative analyses of Kickxellomycotina fungi.</title>
        <authorList>
            <person name="Reynolds N.K."/>
            <person name="Stajich J.E."/>
            <person name="Barry K."/>
            <person name="Grigoriev I.V."/>
            <person name="Crous P."/>
            <person name="Smith M.E."/>
        </authorList>
    </citation>
    <scope>NUCLEOTIDE SEQUENCE</scope>
    <source>
        <strain evidence="13">CBS 109367</strain>
    </source>
</reference>
<dbReference type="PROSITE" id="PS51679">
    <property type="entry name" value="SAM_MT_C5"/>
    <property type="match status" value="1"/>
</dbReference>
<dbReference type="PROSITE" id="PS51038">
    <property type="entry name" value="BAH"/>
    <property type="match status" value="1"/>
</dbReference>
<dbReference type="InterPro" id="IPR043151">
    <property type="entry name" value="BAH_sf"/>
</dbReference>
<keyword evidence="6" id="KW-0238">DNA-binding</keyword>
<dbReference type="InterPro" id="IPR001025">
    <property type="entry name" value="BAH_dom"/>
</dbReference>
<dbReference type="SUPFAM" id="SSF53335">
    <property type="entry name" value="S-adenosyl-L-methionine-dependent methyltransferases"/>
    <property type="match status" value="1"/>
</dbReference>
<keyword evidence="5" id="KW-0677">Repeat</keyword>
<dbReference type="InterPro" id="IPR018117">
    <property type="entry name" value="C5_DNA_meth_AS"/>
</dbReference>
<feature type="compositionally biased region" description="Gly residues" evidence="11">
    <location>
        <begin position="424"/>
        <end position="433"/>
    </location>
</feature>
<dbReference type="GO" id="GO:0044027">
    <property type="term" value="P:negative regulation of gene expression via chromosomal CpG island methylation"/>
    <property type="evidence" value="ECO:0007669"/>
    <property type="project" value="TreeGrafter"/>
</dbReference>
<dbReference type="Proteomes" id="UP001151516">
    <property type="component" value="Unassembled WGS sequence"/>
</dbReference>
<proteinExistence type="inferred from homology"/>
<feature type="compositionally biased region" description="Basic and acidic residues" evidence="11">
    <location>
        <begin position="484"/>
        <end position="502"/>
    </location>
</feature>
<feature type="region of interest" description="Disordered" evidence="11">
    <location>
        <begin position="1"/>
        <end position="75"/>
    </location>
</feature>
<feature type="region of interest" description="Disordered" evidence="11">
    <location>
        <begin position="109"/>
        <end position="130"/>
    </location>
</feature>
<evidence type="ECO:0000256" key="1">
    <source>
        <dbReference type="ARBA" id="ARBA00004123"/>
    </source>
</evidence>
<evidence type="ECO:0000256" key="5">
    <source>
        <dbReference type="ARBA" id="ARBA00022737"/>
    </source>
</evidence>
<feature type="region of interest" description="Disordered" evidence="11">
    <location>
        <begin position="247"/>
        <end position="272"/>
    </location>
</feature>
<feature type="region of interest" description="Disordered" evidence="11">
    <location>
        <begin position="417"/>
        <end position="439"/>
    </location>
</feature>
<dbReference type="GO" id="GO:0003682">
    <property type="term" value="F:chromatin binding"/>
    <property type="evidence" value="ECO:0007669"/>
    <property type="project" value="InterPro"/>
</dbReference>
<accession>A0A9W8L5S9</accession>
<keyword evidence="4 8" id="KW-0949">S-adenosyl-L-methionine</keyword>
<comment type="caution">
    <text evidence="13">The sequence shown here is derived from an EMBL/GenBank/DDBJ whole genome shotgun (WGS) entry which is preliminary data.</text>
</comment>
<organism evidence="13 14">
    <name type="scientific">Coemansia spiralis</name>
    <dbReference type="NCBI Taxonomy" id="417178"/>
    <lineage>
        <taxon>Eukaryota</taxon>
        <taxon>Fungi</taxon>
        <taxon>Fungi incertae sedis</taxon>
        <taxon>Zoopagomycota</taxon>
        <taxon>Kickxellomycotina</taxon>
        <taxon>Kickxellomycetes</taxon>
        <taxon>Kickxellales</taxon>
        <taxon>Kickxellaceae</taxon>
        <taxon>Coemansia</taxon>
    </lineage>
</organism>
<dbReference type="PANTHER" id="PTHR10629:SF52">
    <property type="entry name" value="DNA (CYTOSINE-5)-METHYLTRANSFERASE 1"/>
    <property type="match status" value="1"/>
</dbReference>
<evidence type="ECO:0000256" key="8">
    <source>
        <dbReference type="PROSITE-ProRule" id="PRU01016"/>
    </source>
</evidence>
<dbReference type="InterPro" id="IPR022702">
    <property type="entry name" value="Cytosine_MeTrfase1_RFD"/>
</dbReference>
<dbReference type="InterPro" id="IPR029063">
    <property type="entry name" value="SAM-dependent_MTases_sf"/>
</dbReference>
<dbReference type="GO" id="GO:0005634">
    <property type="term" value="C:nucleus"/>
    <property type="evidence" value="ECO:0007669"/>
    <property type="project" value="UniProtKB-SubCell"/>
</dbReference>
<dbReference type="PROSITE" id="PS00094">
    <property type="entry name" value="C5_MTASE_1"/>
    <property type="match status" value="1"/>
</dbReference>